<dbReference type="Gene3D" id="3.40.109.10">
    <property type="entry name" value="NADH Oxidase"/>
    <property type="match status" value="1"/>
</dbReference>
<keyword evidence="5" id="KW-0560">Oxidoreductase</keyword>
<protein>
    <submittedName>
        <fullName evidence="7">Nitroreductase family protein</fullName>
    </submittedName>
</protein>
<gene>
    <name evidence="7" type="ORF">IAC51_08645</name>
</gene>
<evidence type="ECO:0000313" key="7">
    <source>
        <dbReference type="EMBL" id="MBO8440699.1"/>
    </source>
</evidence>
<evidence type="ECO:0000313" key="8">
    <source>
        <dbReference type="Proteomes" id="UP000712007"/>
    </source>
</evidence>
<evidence type="ECO:0000256" key="5">
    <source>
        <dbReference type="ARBA" id="ARBA00023002"/>
    </source>
</evidence>
<sequence>MKTNLLICGTAIAAAMLLTFGSCGRSEKNQSEKTTLEVIHSRKSVRHYTDGKVTDEQLLTLAKAGMAAPSAKNAQPWQIMAVTDRAKLDSLGTALPYTKMIFDAPAALVVCGDMTLALEGVSRDYWVQDCSAVTQNILLAAEAIGLGAVWNGIYPVTERVKDVRRILSLPEYIIPLSVIVVGEPAGVETPKVKWDEKKYHINEW</sequence>
<feature type="domain" description="Nitroreductase" evidence="6">
    <location>
        <begin position="97"/>
        <end position="182"/>
    </location>
</feature>
<evidence type="ECO:0000256" key="3">
    <source>
        <dbReference type="ARBA" id="ARBA00022630"/>
    </source>
</evidence>
<feature type="domain" description="Nitroreductase" evidence="6">
    <location>
        <begin position="39"/>
        <end position="92"/>
    </location>
</feature>
<proteinExistence type="inferred from homology"/>
<comment type="similarity">
    <text evidence="2">Belongs to the nitroreductase family.</text>
</comment>
<dbReference type="InterPro" id="IPR029479">
    <property type="entry name" value="Nitroreductase"/>
</dbReference>
<dbReference type="InterPro" id="IPR000415">
    <property type="entry name" value="Nitroreductase-like"/>
</dbReference>
<keyword evidence="4" id="KW-0288">FMN</keyword>
<keyword evidence="3" id="KW-0285">Flavoprotein</keyword>
<dbReference type="PANTHER" id="PTHR43673:SF2">
    <property type="entry name" value="NITROREDUCTASE"/>
    <property type="match status" value="1"/>
</dbReference>
<dbReference type="PROSITE" id="PS51257">
    <property type="entry name" value="PROKAR_LIPOPROTEIN"/>
    <property type="match status" value="1"/>
</dbReference>
<dbReference type="CDD" id="cd02150">
    <property type="entry name" value="nitroreductase"/>
    <property type="match status" value="1"/>
</dbReference>
<reference evidence="7" key="1">
    <citation type="submission" date="2020-10" db="EMBL/GenBank/DDBJ databases">
        <authorList>
            <person name="Gilroy R."/>
        </authorList>
    </citation>
    <scope>NUCLEOTIDE SEQUENCE</scope>
    <source>
        <strain evidence="7">3924</strain>
    </source>
</reference>
<evidence type="ECO:0000259" key="6">
    <source>
        <dbReference type="Pfam" id="PF00881"/>
    </source>
</evidence>
<reference evidence="7" key="2">
    <citation type="journal article" date="2021" name="PeerJ">
        <title>Extensive microbial diversity within the chicken gut microbiome revealed by metagenomics and culture.</title>
        <authorList>
            <person name="Gilroy R."/>
            <person name="Ravi A."/>
            <person name="Getino M."/>
            <person name="Pursley I."/>
            <person name="Horton D.L."/>
            <person name="Alikhan N.F."/>
            <person name="Baker D."/>
            <person name="Gharbi K."/>
            <person name="Hall N."/>
            <person name="Watson M."/>
            <person name="Adriaenssens E.M."/>
            <person name="Foster-Nyarko E."/>
            <person name="Jarju S."/>
            <person name="Secka A."/>
            <person name="Antonio M."/>
            <person name="Oren A."/>
            <person name="Chaudhuri R.R."/>
            <person name="La Ragione R."/>
            <person name="Hildebrand F."/>
            <person name="Pallen M.J."/>
        </authorList>
    </citation>
    <scope>NUCLEOTIDE SEQUENCE</scope>
    <source>
        <strain evidence="7">3924</strain>
    </source>
</reference>
<evidence type="ECO:0000256" key="4">
    <source>
        <dbReference type="ARBA" id="ARBA00022643"/>
    </source>
</evidence>
<name>A0A940IFI5_9BACT</name>
<comment type="cofactor">
    <cofactor evidence="1">
        <name>FMN</name>
        <dbReference type="ChEBI" id="CHEBI:58210"/>
    </cofactor>
</comment>
<comment type="caution">
    <text evidence="7">The sequence shown here is derived from an EMBL/GenBank/DDBJ whole genome shotgun (WGS) entry which is preliminary data.</text>
</comment>
<evidence type="ECO:0000256" key="1">
    <source>
        <dbReference type="ARBA" id="ARBA00001917"/>
    </source>
</evidence>
<accession>A0A940IFI5</accession>
<dbReference type="Proteomes" id="UP000712007">
    <property type="component" value="Unassembled WGS sequence"/>
</dbReference>
<organism evidence="7 8">
    <name type="scientific">Candidatus Aphodosoma intestinipullorum</name>
    <dbReference type="NCBI Taxonomy" id="2840674"/>
    <lineage>
        <taxon>Bacteria</taxon>
        <taxon>Pseudomonadati</taxon>
        <taxon>Bacteroidota</taxon>
        <taxon>Bacteroidia</taxon>
        <taxon>Bacteroidales</taxon>
        <taxon>Candidatus Aphodosoma</taxon>
    </lineage>
</organism>
<dbReference type="SUPFAM" id="SSF55469">
    <property type="entry name" value="FMN-dependent nitroreductase-like"/>
    <property type="match status" value="1"/>
</dbReference>
<dbReference type="Pfam" id="PF00881">
    <property type="entry name" value="Nitroreductase"/>
    <property type="match status" value="2"/>
</dbReference>
<dbReference type="PANTHER" id="PTHR43673">
    <property type="entry name" value="NAD(P)H NITROREDUCTASE YDGI-RELATED"/>
    <property type="match status" value="1"/>
</dbReference>
<dbReference type="AlphaFoldDB" id="A0A940IFI5"/>
<dbReference type="EMBL" id="JADIMV010000146">
    <property type="protein sequence ID" value="MBO8440699.1"/>
    <property type="molecule type" value="Genomic_DNA"/>
</dbReference>
<evidence type="ECO:0000256" key="2">
    <source>
        <dbReference type="ARBA" id="ARBA00007118"/>
    </source>
</evidence>
<dbReference type="GO" id="GO:0016491">
    <property type="term" value="F:oxidoreductase activity"/>
    <property type="evidence" value="ECO:0007669"/>
    <property type="project" value="UniProtKB-KW"/>
</dbReference>